<evidence type="ECO:0000313" key="5">
    <source>
        <dbReference type="EMBL" id="KFI85285.1"/>
    </source>
</evidence>
<dbReference type="GO" id="GO:0005524">
    <property type="term" value="F:ATP binding"/>
    <property type="evidence" value="ECO:0007669"/>
    <property type="project" value="UniProtKB-UniRule"/>
</dbReference>
<dbReference type="Gene3D" id="3.40.50.300">
    <property type="entry name" value="P-loop containing nucleotide triphosphate hydrolases"/>
    <property type="match status" value="1"/>
</dbReference>
<evidence type="ECO:0000256" key="1">
    <source>
        <dbReference type="ARBA" id="ARBA00022741"/>
    </source>
</evidence>
<dbReference type="PROSITE" id="PS50901">
    <property type="entry name" value="FTSK"/>
    <property type="match status" value="1"/>
</dbReference>
<gene>
    <name evidence="5" type="ORF">BREU_2010</name>
</gene>
<evidence type="ECO:0000313" key="6">
    <source>
        <dbReference type="Proteomes" id="UP000028984"/>
    </source>
</evidence>
<dbReference type="SUPFAM" id="SSF52540">
    <property type="entry name" value="P-loop containing nucleoside triphosphate hydrolases"/>
    <property type="match status" value="1"/>
</dbReference>
<reference evidence="5 6" key="1">
    <citation type="submission" date="2014-03" db="EMBL/GenBank/DDBJ databases">
        <title>Genomics of Bifidobacteria.</title>
        <authorList>
            <person name="Ventura M."/>
            <person name="Milani C."/>
            <person name="Lugli G.A."/>
        </authorList>
    </citation>
    <scope>NUCLEOTIDE SEQUENCE [LARGE SCALE GENOMIC DNA]</scope>
    <source>
        <strain evidence="5 6">DSM 23975</strain>
    </source>
</reference>
<feature type="domain" description="FtsK" evidence="4">
    <location>
        <begin position="251"/>
        <end position="454"/>
    </location>
</feature>
<dbReference type="PANTHER" id="PTHR22683">
    <property type="entry name" value="SPORULATION PROTEIN RELATED"/>
    <property type="match status" value="1"/>
</dbReference>
<proteinExistence type="predicted"/>
<name>A0A087CPT5_9BIFI</name>
<dbReference type="STRING" id="1437610.BREU_2010"/>
<evidence type="ECO:0000256" key="3">
    <source>
        <dbReference type="PROSITE-ProRule" id="PRU00289"/>
    </source>
</evidence>
<organism evidence="5 6">
    <name type="scientific">Bifidobacterium reuteri DSM 23975</name>
    <dbReference type="NCBI Taxonomy" id="1437610"/>
    <lineage>
        <taxon>Bacteria</taxon>
        <taxon>Bacillati</taxon>
        <taxon>Actinomycetota</taxon>
        <taxon>Actinomycetes</taxon>
        <taxon>Bifidobacteriales</taxon>
        <taxon>Bifidobacteriaceae</taxon>
        <taxon>Bifidobacterium</taxon>
    </lineage>
</organism>
<dbReference type="Pfam" id="PF01580">
    <property type="entry name" value="FtsK_SpoIIIE"/>
    <property type="match status" value="1"/>
</dbReference>
<dbReference type="GO" id="GO:0003677">
    <property type="term" value="F:DNA binding"/>
    <property type="evidence" value="ECO:0007669"/>
    <property type="project" value="InterPro"/>
</dbReference>
<dbReference type="InterPro" id="IPR050206">
    <property type="entry name" value="FtsK/SpoIIIE/SftA"/>
</dbReference>
<dbReference type="AlphaFoldDB" id="A0A087CPT5"/>
<comment type="caution">
    <text evidence="5">The sequence shown here is derived from an EMBL/GenBank/DDBJ whole genome shotgun (WGS) entry which is preliminary data.</text>
</comment>
<dbReference type="RefSeq" id="WP_044089574.1">
    <property type="nucleotide sequence ID" value="NZ_JDUW01000011.1"/>
</dbReference>
<evidence type="ECO:0000259" key="4">
    <source>
        <dbReference type="PROSITE" id="PS50901"/>
    </source>
</evidence>
<evidence type="ECO:0000256" key="2">
    <source>
        <dbReference type="ARBA" id="ARBA00022840"/>
    </source>
</evidence>
<feature type="binding site" evidence="3">
    <location>
        <begin position="272"/>
        <end position="279"/>
    </location>
    <ligand>
        <name>ATP</name>
        <dbReference type="ChEBI" id="CHEBI:30616"/>
    </ligand>
</feature>
<dbReference type="eggNOG" id="COG1674">
    <property type="taxonomic scope" value="Bacteria"/>
</dbReference>
<protein>
    <submittedName>
        <fullName evidence="5">FtsK/SpoIIIE family protein</fullName>
    </submittedName>
</protein>
<keyword evidence="6" id="KW-1185">Reference proteome</keyword>
<keyword evidence="1 3" id="KW-0547">Nucleotide-binding</keyword>
<dbReference type="InterPro" id="IPR002543">
    <property type="entry name" value="FtsK_dom"/>
</dbReference>
<dbReference type="InterPro" id="IPR027417">
    <property type="entry name" value="P-loop_NTPase"/>
</dbReference>
<keyword evidence="2 3" id="KW-0067">ATP-binding</keyword>
<sequence length="813" mass="89370">MATLNVAGRIALGREGLPVDAVGRGNIWLEEDYGPRTVQIAQEIMLKSLLGTDPGELELVVFDYNLRGVAAPFAGLQADHLLRVLITEKELGDYCVKLEQHIHGVHTVIQGRQRSLLDFRRATGKRVESYILVVITADMYMLNDHTKELMSILMAAGPAAGVTFLIVSPTPDDASVMFLSNKCHVITTNTSLTPNVSANTIIDSCADLAERFSKSTMDPVLFEDVCDTSPQAMWTGNSSDGVTFDVGMYGLETTRVTIGSNREQLHNALITGAVGQGKSNLIAVILHSLCQRYSPRELELYLLDFKEGVTLRQYANIDHQDYLPHVRALGLESDVEFGMAVLQHLYAVYQRRMRLFKRHSCQNIKQYRESTGAVVSRIVVVIDEFQMMLDDKSMARDVVAMLSKSTRLFRAAGIHFILASQTIASGIELSKDSDIFAQTPIRIAHRNSIRESEATLGLGNTAAADLHMGQAIVNLDYGAIASNRKVAVAWADDAVLSRLRRNWWIHARDFTRPPYVYDGTKVIRLDAASAEMLATRGGRPELFVGERISVGGSSLKLDFGEDSGRNMAVFGAGEEQFDDADIDVDEVTGIGPGATDDASDADADAQDEEHVNNAIGLLQNAAIALALRNTKGNAQFIVCDLTDADAAKRNDMNGFYQFMESIGFPVQRVEGKALGAVVNDLADSLTSRTADDDLVYLIGFGLDKVADMPKSFGKLVKDGPAKGVHVLGWWMKTSVFESHVGFGNNGYFDIKIMLRLDEREVQRQLGPFTAWKPRANRALVADSTYLSEPVTVIPYTPVNLETRRRITSALFGY</sequence>
<dbReference type="Proteomes" id="UP000028984">
    <property type="component" value="Unassembled WGS sequence"/>
</dbReference>
<dbReference type="OrthoDB" id="3217500at2"/>
<dbReference type="EMBL" id="JGZK01000008">
    <property type="protein sequence ID" value="KFI85285.1"/>
    <property type="molecule type" value="Genomic_DNA"/>
</dbReference>
<dbReference type="PANTHER" id="PTHR22683:SF41">
    <property type="entry name" value="DNA TRANSLOCASE FTSK"/>
    <property type="match status" value="1"/>
</dbReference>
<accession>A0A087CPT5</accession>